<feature type="compositionally biased region" description="Low complexity" evidence="1">
    <location>
        <begin position="592"/>
        <end position="608"/>
    </location>
</feature>
<gene>
    <name evidence="3" type="ORF">HYH03_004664</name>
</gene>
<dbReference type="GO" id="GO:0015630">
    <property type="term" value="C:microtubule cytoskeleton"/>
    <property type="evidence" value="ECO:0007669"/>
    <property type="project" value="TreeGrafter"/>
</dbReference>
<comment type="caution">
    <text evidence="3">The sequence shown here is derived from an EMBL/GenBank/DDBJ whole genome shotgun (WGS) entry which is preliminary data.</text>
</comment>
<dbReference type="PANTHER" id="PTHR23074">
    <property type="entry name" value="AAA DOMAIN-CONTAINING"/>
    <property type="match status" value="1"/>
</dbReference>
<dbReference type="SMART" id="SM00382">
    <property type="entry name" value="AAA"/>
    <property type="match status" value="1"/>
</dbReference>
<name>A0A835YA17_9CHLO</name>
<feature type="domain" description="AAA+ ATPase" evidence="2">
    <location>
        <begin position="1103"/>
        <end position="1249"/>
    </location>
</feature>
<dbReference type="GO" id="GO:0016887">
    <property type="term" value="F:ATP hydrolysis activity"/>
    <property type="evidence" value="ECO:0007669"/>
    <property type="project" value="InterPro"/>
</dbReference>
<feature type="region of interest" description="Disordered" evidence="1">
    <location>
        <begin position="568"/>
        <end position="636"/>
    </location>
</feature>
<dbReference type="PANTHER" id="PTHR23074:SF19">
    <property type="entry name" value="KATANIN P60 ATPASE-CONTAINING SUBUNIT A1"/>
    <property type="match status" value="1"/>
</dbReference>
<dbReference type="GO" id="GO:0051013">
    <property type="term" value="P:microtubule severing"/>
    <property type="evidence" value="ECO:0007669"/>
    <property type="project" value="TreeGrafter"/>
</dbReference>
<keyword evidence="4" id="KW-1185">Reference proteome</keyword>
<accession>A0A835YA17</accession>
<dbReference type="PROSITE" id="PS00674">
    <property type="entry name" value="AAA"/>
    <property type="match status" value="1"/>
</dbReference>
<organism evidence="3 4">
    <name type="scientific">Edaphochlamys debaryana</name>
    <dbReference type="NCBI Taxonomy" id="47281"/>
    <lineage>
        <taxon>Eukaryota</taxon>
        <taxon>Viridiplantae</taxon>
        <taxon>Chlorophyta</taxon>
        <taxon>core chlorophytes</taxon>
        <taxon>Chlorophyceae</taxon>
        <taxon>CS clade</taxon>
        <taxon>Chlamydomonadales</taxon>
        <taxon>Chlamydomonadales incertae sedis</taxon>
        <taxon>Edaphochlamys</taxon>
    </lineage>
</organism>
<dbReference type="Pfam" id="PF17862">
    <property type="entry name" value="AAA_lid_3"/>
    <property type="match status" value="1"/>
</dbReference>
<feature type="compositionally biased region" description="Basic and acidic residues" evidence="1">
    <location>
        <begin position="845"/>
        <end position="861"/>
    </location>
</feature>
<feature type="region of interest" description="Disordered" evidence="1">
    <location>
        <begin position="792"/>
        <end position="902"/>
    </location>
</feature>
<dbReference type="SUPFAM" id="SSF52540">
    <property type="entry name" value="P-loop containing nucleoside triphosphate hydrolases"/>
    <property type="match status" value="1"/>
</dbReference>
<feature type="compositionally biased region" description="Gly residues" evidence="1">
    <location>
        <begin position="862"/>
        <end position="872"/>
    </location>
</feature>
<dbReference type="OrthoDB" id="39734at2759"/>
<proteinExistence type="predicted"/>
<feature type="region of interest" description="Disordered" evidence="1">
    <location>
        <begin position="1422"/>
        <end position="1445"/>
    </location>
</feature>
<feature type="region of interest" description="Disordered" evidence="1">
    <location>
        <begin position="1369"/>
        <end position="1391"/>
    </location>
</feature>
<feature type="compositionally biased region" description="Low complexity" evidence="1">
    <location>
        <begin position="808"/>
        <end position="821"/>
    </location>
</feature>
<evidence type="ECO:0000313" key="3">
    <source>
        <dbReference type="EMBL" id="KAG2497513.1"/>
    </source>
</evidence>
<dbReference type="InterPro" id="IPR050304">
    <property type="entry name" value="MT-severing_AAA_ATPase"/>
</dbReference>
<reference evidence="3" key="1">
    <citation type="journal article" date="2020" name="bioRxiv">
        <title>Comparative genomics of Chlamydomonas.</title>
        <authorList>
            <person name="Craig R.J."/>
            <person name="Hasan A.R."/>
            <person name="Ness R.W."/>
            <person name="Keightley P.D."/>
        </authorList>
    </citation>
    <scope>NUCLEOTIDE SEQUENCE</scope>
    <source>
        <strain evidence="3">CCAP 11/70</strain>
    </source>
</reference>
<dbReference type="Pfam" id="PF00004">
    <property type="entry name" value="AAA"/>
    <property type="match status" value="1"/>
</dbReference>
<dbReference type="InterPro" id="IPR027417">
    <property type="entry name" value="P-loop_NTPase"/>
</dbReference>
<evidence type="ECO:0000259" key="2">
    <source>
        <dbReference type="SMART" id="SM00382"/>
    </source>
</evidence>
<dbReference type="InterPro" id="IPR041569">
    <property type="entry name" value="AAA_lid_3"/>
</dbReference>
<feature type="region of interest" description="Disordered" evidence="1">
    <location>
        <begin position="927"/>
        <end position="1051"/>
    </location>
</feature>
<evidence type="ECO:0000256" key="1">
    <source>
        <dbReference type="SAM" id="MobiDB-lite"/>
    </source>
</evidence>
<dbReference type="Gene3D" id="3.40.50.300">
    <property type="entry name" value="P-loop containing nucleotide triphosphate hydrolases"/>
    <property type="match status" value="1"/>
</dbReference>
<dbReference type="Gene3D" id="1.10.8.60">
    <property type="match status" value="1"/>
</dbReference>
<dbReference type="InterPro" id="IPR003960">
    <property type="entry name" value="ATPase_AAA_CS"/>
</dbReference>
<dbReference type="Proteomes" id="UP000612055">
    <property type="component" value="Unassembled WGS sequence"/>
</dbReference>
<evidence type="ECO:0000313" key="4">
    <source>
        <dbReference type="Proteomes" id="UP000612055"/>
    </source>
</evidence>
<dbReference type="InterPro" id="IPR003593">
    <property type="entry name" value="AAA+_ATPase"/>
</dbReference>
<sequence>MISAITGLKDLQGLDMRVGLKPGPIFTALGPRITRLSIQLITPGSGGPASGDDASLQHLSRLTTLRELTVYGSEADMARASSASLVIDRARLGRILSGRLPPHLTRRTLRLCTILRPPPPPEARRAAPVTRHSLAFSLAAGKLTAVELPPAPSAGGAAVGGPVPAPDPGALPALELAELATLCKVLIDSPALGPRLPRLHLGCRLEAQGPRLDDATQQAVRALARLCDTVRPESLAAQHGTWDPTWDPVGLMQLLGCWPRYLYLSSGVPPLVLGDMHEALQLDAPAALGGRRGFASLRGPGDLLAMATRRLSVAGEAAGWPHAPGAGNGHRRAVLLLRGPDLMIMARDAGWRPAGSGLSWDEEARALSRYSARLAGWLQAQEGELSYACDRARLPLPEAGGVKLSSRLGAVRSLGYAAARGDPCAAEPGSAARVVPTVLAAGDWTGAPEIQPLLEAAAAEVLQAVWDGVEEGSGLCWGRAERLRWIVDTESNLLELACLPHLNWADACSQRNVLAETCSGDINDTPNQQSAPSTLYAAQLHTRALWLLVYTELCCSRMEDDSVPRAVAADADSTHGTPGAANPKKRKAMDTAGVVDAEAAAAAPSHAGGEPKRCAVTPSTASAAGPPTDSADAHAGIATGPSIDIAAAAACTAEASDAAGAPIGNVADPSSTAAAADAVPEEACDGALHPGSHLAVLLQTLVTSARAARGQAAAVAAASEAAMTTLPPAEAAALASLLGDTSQAVADFAAAAAAGADALSAVRNRWLAEVAAAPPPLQGGGGEVEVCMEEAVGGEGGQEPPSEEGRPSAEAAGGEGAEASACPQPSGGSELERAAAGKGAGEAGRVQEAEGGGEGRAKADGEAGGDYGGGCGLRDEGGAPKLRLRSKLDDPRSSNANGHCQPPTMVLRWTVAWSSVRPEKPYEAGVVVEPYEPRPTPGTDKRSDPTARRPATQGGRPGTSAAAGRGCRPSPGPAAGQARASLDTLPGRAGATRGVQSPGPSRLSALAQRRPGAAANAAGRASCDRPSLAASPIRGSLAGTPSRGPTAPVSAKELYEGPDQELAERLKRHLVDLDVNVRWDDVVGLEKAKNELALLTMPMPNFAAKGVLLCGPPGTGKTMLAKAFATDTACTLLNASSASLDKCQGDHDVEDVMRVLFKLARELAPVTIFMDIDKLCSQAGGANEHEAARRFTKALLKQIGKAKDPAKDAGGGEAGPSAPKHVFVLAATNRPWEVDESLRSRLEYVYTPLPDHAQRLQLLMINLKYEVVAPDVDLESVAGQLEGCSGGDIGEVCRAAAMKGLRRVTPAEILAMRQAGKDFMAPVTFEDFAKAIQKMREELSVRRVAEAAAAPQPLQGAGGEVEVGMVEAAGGEGGQEPPSAEGGPSAEGAGGEAAEALMRPLPNGGQAVGSGKDGLELERAAAGDGDGAGQAEAEDGAEGEAGGDYGAGYDLLDEDVAPKLVTQFKLCQKTVAVFEARTREDFEDVTSLLKEEPLHHMVYLLARAEVDPHLDMAAALRSMAAGEASMEQAVGRAVSCISASFGTNKTATEVFDFEDPEALRYYGVRERMEMCFMPLPAEAADKGPSDYMRDMYVGLLYALCKHATENGIRCGFCAAQPEALKVWQEAGVKMEQIDTGLRVRYPQTHDKHDFYSARTVAWFQVEELMAGLEHMLSIVA</sequence>
<dbReference type="EMBL" id="JAEHOE010000014">
    <property type="protein sequence ID" value="KAG2497513.1"/>
    <property type="molecule type" value="Genomic_DNA"/>
</dbReference>
<feature type="compositionally biased region" description="Low complexity" evidence="1">
    <location>
        <begin position="1005"/>
        <end position="1021"/>
    </location>
</feature>
<dbReference type="GO" id="GO:0005524">
    <property type="term" value="F:ATP binding"/>
    <property type="evidence" value="ECO:0007669"/>
    <property type="project" value="InterPro"/>
</dbReference>
<dbReference type="InterPro" id="IPR003959">
    <property type="entry name" value="ATPase_AAA_core"/>
</dbReference>
<protein>
    <recommendedName>
        <fullName evidence="2">AAA+ ATPase domain-containing protein</fullName>
    </recommendedName>
</protein>